<dbReference type="GO" id="GO:0098703">
    <property type="term" value="P:calcium ion import across plasma membrane"/>
    <property type="evidence" value="ECO:0007669"/>
    <property type="project" value="TreeGrafter"/>
</dbReference>
<keyword evidence="1" id="KW-0677">Repeat</keyword>
<evidence type="ECO:0000256" key="1">
    <source>
        <dbReference type="ARBA" id="ARBA00022737"/>
    </source>
</evidence>
<feature type="transmembrane region" description="Helical" evidence="3">
    <location>
        <begin position="308"/>
        <end position="325"/>
    </location>
</feature>
<evidence type="ECO:0000313" key="5">
    <source>
        <dbReference type="Proteomes" id="UP000645828"/>
    </source>
</evidence>
<feature type="transmembrane region" description="Helical" evidence="3">
    <location>
        <begin position="368"/>
        <end position="388"/>
    </location>
</feature>
<feature type="transmembrane region" description="Helical" evidence="3">
    <location>
        <begin position="260"/>
        <end position="287"/>
    </location>
</feature>
<evidence type="ECO:0000313" key="4">
    <source>
        <dbReference type="EMBL" id="CAD7684942.1"/>
    </source>
</evidence>
<keyword evidence="3" id="KW-1133">Transmembrane helix</keyword>
<dbReference type="EMBL" id="CAJHUB010000760">
    <property type="protein sequence ID" value="CAD7684942.1"/>
    <property type="molecule type" value="Genomic_DNA"/>
</dbReference>
<reference evidence="4" key="1">
    <citation type="submission" date="2020-12" db="EMBL/GenBank/DDBJ databases">
        <authorList>
            <consortium name="Molecular Ecology Group"/>
        </authorList>
    </citation>
    <scope>NUCLEOTIDE SEQUENCE</scope>
    <source>
        <strain evidence="4">TBG_1078</strain>
    </source>
</reference>
<protein>
    <submittedName>
        <fullName evidence="4">(raccoon dog) hypothetical protein</fullName>
    </submittedName>
</protein>
<name>A0A811Z877_NYCPR</name>
<dbReference type="PANTHER" id="PTHR10582:SF11">
    <property type="entry name" value="TRANSIENT RECEPTOR POTENTIAL CATION CHANNEL SUBFAMILY V MEMBER 5"/>
    <property type="match status" value="1"/>
</dbReference>
<dbReference type="AlphaFoldDB" id="A0A811Z877"/>
<sequence>MQTVSCIYKSHGKDTLSSNPKQTLPIPQRLHSLRYGNRISITYQCLKGEDIGAPPSKANGPWIQLQKLLASWAGVLGEMTLPTAVLWDNLEAAMVLMEAALELTALHVAIMNQNVNLPLQHYLLWGAPFCPLLPVSSEEIMRLLIEHGTTTWPNKTFTCQMYKLLLSYHGMLHHQGLTPFKLAGVEGNTGEDLSFLELMVSLRKKEQVVSFRWKKRGQWYFCVSGALYPLYTIYNTIFQQKPLQETYVAHQDKIWFVRELVILIKTVVILFLEILGIFSVSASCYLGQTACLVLVNMRMWFSNMNGEMVPVSVALVLGWCGMIFGDLKPFCQLITEYPANLGQVHDYPVALFNTLQLFLTIIESLPTMNYFAFAIIATLLMLNLFITIKDDTQRQMAKMVILERKLPCSGIHKNNHGQNPLRVLLFVEAFKGSNKEHEQEQLSEKQPSVSGWESLCHNILGHVNLRLDLGKGVGEENMHHL</sequence>
<keyword evidence="3" id="KW-0472">Membrane</keyword>
<dbReference type="PANTHER" id="PTHR10582">
    <property type="entry name" value="TRANSIENT RECEPTOR POTENTIAL ION CHANNEL PROTEIN"/>
    <property type="match status" value="1"/>
</dbReference>
<evidence type="ECO:0000256" key="3">
    <source>
        <dbReference type="SAM" id="Phobius"/>
    </source>
</evidence>
<keyword evidence="3" id="KW-0812">Transmembrane</keyword>
<accession>A0A811Z877</accession>
<gene>
    <name evidence="4" type="ORF">NYPRO_LOCUS17735</name>
</gene>
<comment type="caution">
    <text evidence="4">The sequence shown here is derived from an EMBL/GenBank/DDBJ whole genome shotgun (WGS) entry which is preliminary data.</text>
</comment>
<keyword evidence="5" id="KW-1185">Reference proteome</keyword>
<proteinExistence type="predicted"/>
<organism evidence="4 5">
    <name type="scientific">Nyctereutes procyonoides</name>
    <name type="common">Raccoon dog</name>
    <name type="synonym">Canis procyonoides</name>
    <dbReference type="NCBI Taxonomy" id="34880"/>
    <lineage>
        <taxon>Eukaryota</taxon>
        <taxon>Metazoa</taxon>
        <taxon>Chordata</taxon>
        <taxon>Craniata</taxon>
        <taxon>Vertebrata</taxon>
        <taxon>Euteleostomi</taxon>
        <taxon>Mammalia</taxon>
        <taxon>Eutheria</taxon>
        <taxon>Laurasiatheria</taxon>
        <taxon>Carnivora</taxon>
        <taxon>Caniformia</taxon>
        <taxon>Canidae</taxon>
        <taxon>Nyctereutes</taxon>
    </lineage>
</organism>
<feature type="transmembrane region" description="Helical" evidence="3">
    <location>
        <begin position="219"/>
        <end position="240"/>
    </location>
</feature>
<dbReference type="GO" id="GO:0005262">
    <property type="term" value="F:calcium channel activity"/>
    <property type="evidence" value="ECO:0007669"/>
    <property type="project" value="TreeGrafter"/>
</dbReference>
<dbReference type="InterPro" id="IPR024862">
    <property type="entry name" value="TRPV"/>
</dbReference>
<keyword evidence="2" id="KW-0040">ANK repeat</keyword>
<dbReference type="Proteomes" id="UP000645828">
    <property type="component" value="Unassembled WGS sequence"/>
</dbReference>
<dbReference type="GO" id="GO:0005886">
    <property type="term" value="C:plasma membrane"/>
    <property type="evidence" value="ECO:0007669"/>
    <property type="project" value="TreeGrafter"/>
</dbReference>
<evidence type="ECO:0000256" key="2">
    <source>
        <dbReference type="ARBA" id="ARBA00023043"/>
    </source>
</evidence>